<gene>
    <name evidence="2" type="ORF">SAMN06297387_13015</name>
</gene>
<organism evidence="2 3">
    <name type="scientific">Streptomyces zhaozhouensis</name>
    <dbReference type="NCBI Taxonomy" id="1300267"/>
    <lineage>
        <taxon>Bacteria</taxon>
        <taxon>Bacillati</taxon>
        <taxon>Actinomycetota</taxon>
        <taxon>Actinomycetes</taxon>
        <taxon>Kitasatosporales</taxon>
        <taxon>Streptomycetaceae</taxon>
        <taxon>Streptomyces</taxon>
    </lineage>
</organism>
<dbReference type="RefSeq" id="WP_097233977.1">
    <property type="nucleotide sequence ID" value="NZ_OCNE01000030.1"/>
</dbReference>
<dbReference type="Proteomes" id="UP000219072">
    <property type="component" value="Unassembled WGS sequence"/>
</dbReference>
<accession>A0A286E8U2</accession>
<keyword evidence="1" id="KW-1133">Transmembrane helix</keyword>
<keyword evidence="1" id="KW-0472">Membrane</keyword>
<name>A0A286E8U2_9ACTN</name>
<feature type="transmembrane region" description="Helical" evidence="1">
    <location>
        <begin position="159"/>
        <end position="182"/>
    </location>
</feature>
<proteinExistence type="predicted"/>
<evidence type="ECO:0000313" key="3">
    <source>
        <dbReference type="Proteomes" id="UP000219072"/>
    </source>
</evidence>
<keyword evidence="3" id="KW-1185">Reference proteome</keyword>
<evidence type="ECO:0000313" key="2">
    <source>
        <dbReference type="EMBL" id="SOD67328.1"/>
    </source>
</evidence>
<dbReference type="OrthoDB" id="4328175at2"/>
<evidence type="ECO:0000256" key="1">
    <source>
        <dbReference type="SAM" id="Phobius"/>
    </source>
</evidence>
<sequence length="249" mass="27834">MATGFTVDIASADGMRTAEWTVGEEFLIRRNGRGEDAEPAARVRLLAPEGQETTAELAASLAARPVTVAEVEERLRLRGGGLPHPVLALTDQDGTALATVLPEERVPWPRRFRVRDAEDRPLAEIRHAPARFGRRCEWRIEPADGGDPYVGRRGSVGGWLVFALAFPLWLVIFLGCLLLSLVTFGQVSEMVVWGYPRSVIWRRRGAPPGSRALTFGHLRTDYHHDPRQLDRRLAYAQAALHYFDAMHHD</sequence>
<protein>
    <submittedName>
        <fullName evidence="2">Uncharacterized protein</fullName>
    </submittedName>
</protein>
<dbReference type="EMBL" id="OCNE01000030">
    <property type="protein sequence ID" value="SOD67328.1"/>
    <property type="molecule type" value="Genomic_DNA"/>
</dbReference>
<keyword evidence="1" id="KW-0812">Transmembrane</keyword>
<dbReference type="AlphaFoldDB" id="A0A286E8U2"/>
<reference evidence="2 3" key="1">
    <citation type="submission" date="2017-09" db="EMBL/GenBank/DDBJ databases">
        <authorList>
            <person name="Ehlers B."/>
            <person name="Leendertz F.H."/>
        </authorList>
    </citation>
    <scope>NUCLEOTIDE SEQUENCE [LARGE SCALE GENOMIC DNA]</scope>
    <source>
        <strain evidence="2 3">CGMCC 4.7095</strain>
    </source>
</reference>